<evidence type="ECO:0000259" key="4">
    <source>
        <dbReference type="Pfam" id="PF01494"/>
    </source>
</evidence>
<evidence type="ECO:0000256" key="3">
    <source>
        <dbReference type="ARBA" id="ARBA00022827"/>
    </source>
</evidence>
<dbReference type="GO" id="GO:0071949">
    <property type="term" value="F:FAD binding"/>
    <property type="evidence" value="ECO:0007669"/>
    <property type="project" value="InterPro"/>
</dbReference>
<dbReference type="PANTHER" id="PTHR43004:SF19">
    <property type="entry name" value="BINDING MONOOXYGENASE, PUTATIVE (JCVI)-RELATED"/>
    <property type="match status" value="1"/>
</dbReference>
<comment type="cofactor">
    <cofactor evidence="1">
        <name>FAD</name>
        <dbReference type="ChEBI" id="CHEBI:57692"/>
    </cofactor>
</comment>
<dbReference type="AlphaFoldDB" id="A0A0W0RS21"/>
<dbReference type="RefSeq" id="WP_058459384.1">
    <property type="nucleotide sequence ID" value="NZ_CAAAIY010000035.1"/>
</dbReference>
<dbReference type="GO" id="GO:0018677">
    <property type="term" value="F:pentachlorophenol monooxygenase activity"/>
    <property type="evidence" value="ECO:0007669"/>
    <property type="project" value="UniProtKB-EC"/>
</dbReference>
<dbReference type="PANTHER" id="PTHR43004">
    <property type="entry name" value="TRK SYSTEM POTASSIUM UPTAKE PROTEIN"/>
    <property type="match status" value="1"/>
</dbReference>
<dbReference type="InterPro" id="IPR002938">
    <property type="entry name" value="FAD-bd"/>
</dbReference>
<keyword evidence="3" id="KW-0274">FAD</keyword>
<dbReference type="EMBL" id="LNXU01000018">
    <property type="protein sequence ID" value="KTC73836.1"/>
    <property type="molecule type" value="Genomic_DNA"/>
</dbReference>
<organism evidence="5 6">
    <name type="scientific">Legionella bozemanae</name>
    <name type="common">Fluoribacter bozemanae</name>
    <dbReference type="NCBI Taxonomy" id="447"/>
    <lineage>
        <taxon>Bacteria</taxon>
        <taxon>Pseudomonadati</taxon>
        <taxon>Pseudomonadota</taxon>
        <taxon>Gammaproteobacteria</taxon>
        <taxon>Legionellales</taxon>
        <taxon>Legionellaceae</taxon>
        <taxon>Legionella</taxon>
    </lineage>
</organism>
<dbReference type="PRINTS" id="PR00420">
    <property type="entry name" value="RNGMNOXGNASE"/>
</dbReference>
<protein>
    <submittedName>
        <fullName evidence="5">FAD dependent oxidoreductase</fullName>
        <ecNumber evidence="5">1.14.13.50</ecNumber>
    </submittedName>
</protein>
<dbReference type="Gene3D" id="3.50.50.60">
    <property type="entry name" value="FAD/NAD(P)-binding domain"/>
    <property type="match status" value="1"/>
</dbReference>
<evidence type="ECO:0000256" key="2">
    <source>
        <dbReference type="ARBA" id="ARBA00022630"/>
    </source>
</evidence>
<comment type="caution">
    <text evidence="5">The sequence shown here is derived from an EMBL/GenBank/DDBJ whole genome shotgun (WGS) entry which is preliminary data.</text>
</comment>
<dbReference type="Proteomes" id="UP000054695">
    <property type="component" value="Unassembled WGS sequence"/>
</dbReference>
<accession>A0A0W0RS21</accession>
<dbReference type="Pfam" id="PF01494">
    <property type="entry name" value="FAD_binding_3"/>
    <property type="match status" value="1"/>
</dbReference>
<evidence type="ECO:0000313" key="5">
    <source>
        <dbReference type="EMBL" id="KTC73836.1"/>
    </source>
</evidence>
<dbReference type="PATRIC" id="fig|447.4.peg.1844"/>
<keyword evidence="2" id="KW-0285">Flavoprotein</keyword>
<proteinExistence type="predicted"/>
<feature type="domain" description="FAD-binding" evidence="4">
    <location>
        <begin position="7"/>
        <end position="341"/>
    </location>
</feature>
<dbReference type="Gene3D" id="3.30.70.2450">
    <property type="match status" value="1"/>
</dbReference>
<evidence type="ECO:0000313" key="6">
    <source>
        <dbReference type="Proteomes" id="UP000054695"/>
    </source>
</evidence>
<keyword evidence="5" id="KW-0560">Oxidoreductase</keyword>
<dbReference type="OrthoDB" id="8672648at2"/>
<dbReference type="EC" id="1.14.13.50" evidence="5"/>
<dbReference type="STRING" id="447.Lboz_1730"/>
<name>A0A0W0RS21_LEGBO</name>
<evidence type="ECO:0000256" key="1">
    <source>
        <dbReference type="ARBA" id="ARBA00001974"/>
    </source>
</evidence>
<reference evidence="5 6" key="1">
    <citation type="submission" date="2015-11" db="EMBL/GenBank/DDBJ databases">
        <title>Genomic analysis of 38 Legionella species identifies large and diverse effector repertoires.</title>
        <authorList>
            <person name="Burstein D."/>
            <person name="Amaro F."/>
            <person name="Zusman T."/>
            <person name="Lifshitz Z."/>
            <person name="Cohen O."/>
            <person name="Gilbert J.A."/>
            <person name="Pupko T."/>
            <person name="Shuman H.A."/>
            <person name="Segal G."/>
        </authorList>
    </citation>
    <scope>NUCLEOTIDE SEQUENCE [LARGE SCALE GENOMIC DNA]</scope>
    <source>
        <strain evidence="5 6">WIGA</strain>
    </source>
</reference>
<keyword evidence="6" id="KW-1185">Reference proteome</keyword>
<sequence length="540" mass="61390">MSDKLLDVLVVGAGPVGLFCANELNRQGLSCRIIDKKSTLSDKSKALALHIRTLDLLQDCGFLDEILIEGHKVDGLLFKSKGKELIHATYTHLEANRHYIIDLPQDKTEHILCNELIDRGLHVEWQTELTEIEQASDHIVSTVKHVDGTLEKVQASWIIACDGSHSTLRKLVHAEFVGSYYTQTWWLADLLIDWKLPENKMVLYVSDKGPVACFPMGNKRYRLVMTAPEKIMHQEPTMKNIEQTFKARCSDKATLRDPLWISQFGIDHKQIQKYRYGRVFFAGDAAHVHSPMGGQGMNTGIQDIYNLAWKLALVHKGLAKNSLLDSYHIERHPIAAKVLKKTGIMTNLIMMTNPWLINLRNFILQTVMSFDSIKNIILYDLAELAVSYAKSPIVKILGKKTHFKIGEFLINFSFVDVKNKEKKELQYITQGTQHHLFLFSGLANSQLSVLSEIAAMVQQQFKESIKTHIVLSTSEIIPFAEEISVLIDDNQKMHQHFKINEPTAVLIRPDKYVGLTQLPVNKDELLAYMENSYLNVSSKM</sequence>
<dbReference type="SUPFAM" id="SSF51905">
    <property type="entry name" value="FAD/NAD(P)-binding domain"/>
    <property type="match status" value="1"/>
</dbReference>
<dbReference type="InterPro" id="IPR036188">
    <property type="entry name" value="FAD/NAD-bd_sf"/>
</dbReference>
<dbReference type="InterPro" id="IPR050641">
    <property type="entry name" value="RIFMO-like"/>
</dbReference>
<gene>
    <name evidence="5" type="ORF">Lboz_1730</name>
</gene>